<proteinExistence type="predicted"/>
<evidence type="ECO:0000313" key="1">
    <source>
        <dbReference type="EMBL" id="RUL87906.1"/>
    </source>
</evidence>
<protein>
    <submittedName>
        <fullName evidence="1">Uncharacterized protein</fullName>
    </submittedName>
</protein>
<reference evidence="1 2" key="2">
    <citation type="submission" date="2019-01" db="EMBL/GenBank/DDBJ databases">
        <title>Tautonia sociabilis, a novel thermotolerant planctomycete of Isosphaeraceae family, isolated from a 4000 m deep subterranean habitat.</title>
        <authorList>
            <person name="Kovaleva O.L."/>
            <person name="Elcheninov A.G."/>
            <person name="Van Heerden E."/>
            <person name="Toshchakov S.V."/>
            <person name="Novikov A."/>
            <person name="Bonch-Osmolovskaya E.A."/>
            <person name="Kublanov I.V."/>
        </authorList>
    </citation>
    <scope>NUCLEOTIDE SEQUENCE [LARGE SCALE GENOMIC DNA]</scope>
    <source>
        <strain evidence="1 2">GM2012</strain>
    </source>
</reference>
<keyword evidence="2" id="KW-1185">Reference proteome</keyword>
<accession>A0A432ML97</accession>
<evidence type="ECO:0000313" key="2">
    <source>
        <dbReference type="Proteomes" id="UP000280296"/>
    </source>
</evidence>
<gene>
    <name evidence="1" type="ORF">TsocGM_10295</name>
</gene>
<organism evidence="1 2">
    <name type="scientific">Tautonia sociabilis</name>
    <dbReference type="NCBI Taxonomy" id="2080755"/>
    <lineage>
        <taxon>Bacteria</taxon>
        <taxon>Pseudomonadati</taxon>
        <taxon>Planctomycetota</taxon>
        <taxon>Planctomycetia</taxon>
        <taxon>Isosphaerales</taxon>
        <taxon>Isosphaeraceae</taxon>
        <taxon>Tautonia</taxon>
    </lineage>
</organism>
<dbReference type="Proteomes" id="UP000280296">
    <property type="component" value="Unassembled WGS sequence"/>
</dbReference>
<comment type="caution">
    <text evidence="1">The sequence shown here is derived from an EMBL/GenBank/DDBJ whole genome shotgun (WGS) entry which is preliminary data.</text>
</comment>
<sequence length="156" mass="18031">MCLGIAVTRSELPTELTGRPGMDRRLYRRGDQEEYRFLFRDRSPCLPIWRDGQLQIARWGNGRGQSRILPRTGWTWQQTIRDGGWRGSGAIPVEIPASFGLERRGVWYLIETGIRGLLVPDERGWAVCYMICEPASHYYKTMTGSDRMPVLIDQRI</sequence>
<reference evidence="1 2" key="1">
    <citation type="submission" date="2018-12" db="EMBL/GenBank/DDBJ databases">
        <authorList>
            <person name="Toschakov S.V."/>
        </authorList>
    </citation>
    <scope>NUCLEOTIDE SEQUENCE [LARGE SCALE GENOMIC DNA]</scope>
    <source>
        <strain evidence="1 2">GM2012</strain>
    </source>
</reference>
<dbReference type="EMBL" id="RYZH01000016">
    <property type="protein sequence ID" value="RUL87906.1"/>
    <property type="molecule type" value="Genomic_DNA"/>
</dbReference>
<dbReference type="OrthoDB" id="284970at2"/>
<dbReference type="AlphaFoldDB" id="A0A432ML97"/>
<name>A0A432ML97_9BACT</name>